<evidence type="ECO:0000256" key="2">
    <source>
        <dbReference type="ARBA" id="ARBA00002039"/>
    </source>
</evidence>
<dbReference type="PANTHER" id="PTHR36175">
    <property type="entry name" value="CYANOPHYCINASE"/>
    <property type="match status" value="1"/>
</dbReference>
<keyword evidence="8" id="KW-0720">Serine protease</keyword>
<evidence type="ECO:0000256" key="1">
    <source>
        <dbReference type="ARBA" id="ARBA00001092"/>
    </source>
</evidence>
<dbReference type="GO" id="GO:0004180">
    <property type="term" value="F:carboxypeptidase activity"/>
    <property type="evidence" value="ECO:0007669"/>
    <property type="project" value="UniProtKB-KW"/>
</dbReference>
<evidence type="ECO:0000313" key="11">
    <source>
        <dbReference type="Proteomes" id="UP000662088"/>
    </source>
</evidence>
<dbReference type="Proteomes" id="UP000662088">
    <property type="component" value="Unassembled WGS sequence"/>
</dbReference>
<dbReference type="EMBL" id="JACOOQ010000011">
    <property type="protein sequence ID" value="MBC5640287.1"/>
    <property type="molecule type" value="Genomic_DNA"/>
</dbReference>
<feature type="active site" description="Charge relay system" evidence="9">
    <location>
        <position position="173"/>
    </location>
</feature>
<dbReference type="GO" id="GO:0008241">
    <property type="term" value="F:peptidyl-dipeptidase activity"/>
    <property type="evidence" value="ECO:0007669"/>
    <property type="project" value="UniProtKB-EC"/>
</dbReference>
<evidence type="ECO:0000256" key="6">
    <source>
        <dbReference type="ARBA" id="ARBA00022670"/>
    </source>
</evidence>
<reference evidence="10" key="1">
    <citation type="submission" date="2020-08" db="EMBL/GenBank/DDBJ databases">
        <title>Genome public.</title>
        <authorList>
            <person name="Liu C."/>
            <person name="Sun Q."/>
        </authorList>
    </citation>
    <scope>NUCLEOTIDE SEQUENCE</scope>
    <source>
        <strain evidence="10">NSJ-42</strain>
    </source>
</reference>
<feature type="active site" description="Charge relay system" evidence="9">
    <location>
        <position position="131"/>
    </location>
</feature>
<protein>
    <recommendedName>
        <fullName evidence="5">Cyanophycinase</fullName>
        <ecNumber evidence="4">3.4.15.6</ecNumber>
    </recommendedName>
</protein>
<accession>A0A8I0DP95</accession>
<dbReference type="PANTHER" id="PTHR36175:SF1">
    <property type="entry name" value="CYANOPHYCINASE"/>
    <property type="match status" value="1"/>
</dbReference>
<keyword evidence="7 10" id="KW-0378">Hydrolase</keyword>
<dbReference type="AlphaFoldDB" id="A0A8I0DP95"/>
<evidence type="ECO:0000256" key="9">
    <source>
        <dbReference type="PIRSR" id="PIRSR032067-1"/>
    </source>
</evidence>
<dbReference type="Pfam" id="PF03575">
    <property type="entry name" value="Peptidase_S51"/>
    <property type="match status" value="1"/>
</dbReference>
<comment type="function">
    <text evidence="2">Exopeptidase that catalyzes the hydrolytic cleavage of multi-L-arginyl-poly-L-aspartic acid (cyanophycin; a water-insoluble reserve polymer) into aspartate-arginine dipeptides.</text>
</comment>
<dbReference type="CDD" id="cd03145">
    <property type="entry name" value="GAT1_cyanophycinase"/>
    <property type="match status" value="1"/>
</dbReference>
<evidence type="ECO:0000256" key="4">
    <source>
        <dbReference type="ARBA" id="ARBA00013115"/>
    </source>
</evidence>
<proteinExistence type="inferred from homology"/>
<dbReference type="Gene3D" id="3.40.50.880">
    <property type="match status" value="1"/>
</dbReference>
<dbReference type="RefSeq" id="WP_022211332.1">
    <property type="nucleotide sequence ID" value="NZ_JACOOQ010000011.1"/>
</dbReference>
<dbReference type="EC" id="3.4.15.6" evidence="4"/>
<keyword evidence="6" id="KW-0645">Protease</keyword>
<evidence type="ECO:0000313" key="10">
    <source>
        <dbReference type="EMBL" id="MBC5640287.1"/>
    </source>
</evidence>
<evidence type="ECO:0000256" key="3">
    <source>
        <dbReference type="ARBA" id="ARBA00006534"/>
    </source>
</evidence>
<comment type="catalytic activity">
    <reaction evidence="1">
        <text>[L-4-(L-arginin-2-N-yl)aspartate](n) + H2O = [L-4-(L-arginin-2-N-yl)aspartate](n-1) + L-4-(L-arginin-2-N-yl)aspartate</text>
        <dbReference type="Rhea" id="RHEA:12845"/>
        <dbReference type="Rhea" id="RHEA-COMP:13728"/>
        <dbReference type="Rhea" id="RHEA-COMP:13734"/>
        <dbReference type="ChEBI" id="CHEBI:15377"/>
        <dbReference type="ChEBI" id="CHEBI:137986"/>
        <dbReference type="ChEBI" id="CHEBI:137991"/>
        <dbReference type="EC" id="3.4.15.6"/>
    </reaction>
</comment>
<evidence type="ECO:0000256" key="8">
    <source>
        <dbReference type="ARBA" id="ARBA00022825"/>
    </source>
</evidence>
<dbReference type="InterPro" id="IPR029062">
    <property type="entry name" value="Class_I_gatase-like"/>
</dbReference>
<comment type="caution">
    <text evidence="10">The sequence shown here is derived from an EMBL/GenBank/DDBJ whole genome shotgun (WGS) entry which is preliminary data.</text>
</comment>
<organism evidence="10 11">
    <name type="scientific">Clostridium lentum</name>
    <dbReference type="NCBI Taxonomy" id="2763037"/>
    <lineage>
        <taxon>Bacteria</taxon>
        <taxon>Bacillati</taxon>
        <taxon>Bacillota</taxon>
        <taxon>Clostridia</taxon>
        <taxon>Eubacteriales</taxon>
        <taxon>Clostridiaceae</taxon>
        <taxon>Clostridium</taxon>
    </lineage>
</organism>
<evidence type="ECO:0000256" key="5">
    <source>
        <dbReference type="ARBA" id="ARBA00015719"/>
    </source>
</evidence>
<evidence type="ECO:0000256" key="7">
    <source>
        <dbReference type="ARBA" id="ARBA00022801"/>
    </source>
</evidence>
<dbReference type="GO" id="GO:0006508">
    <property type="term" value="P:proteolysis"/>
    <property type="evidence" value="ECO:0007669"/>
    <property type="project" value="UniProtKB-KW"/>
</dbReference>
<dbReference type="PIRSF" id="PIRSF032067">
    <property type="entry name" value="Cyanophycinase"/>
    <property type="match status" value="1"/>
</dbReference>
<name>A0A8I0DP95_9CLOT</name>
<dbReference type="SUPFAM" id="SSF52317">
    <property type="entry name" value="Class I glutamine amidotransferase-like"/>
    <property type="match status" value="1"/>
</dbReference>
<keyword evidence="11" id="KW-1185">Reference proteome</keyword>
<gene>
    <name evidence="10" type="ORF">H8R92_07540</name>
</gene>
<keyword evidence="10" id="KW-0121">Carboxypeptidase</keyword>
<dbReference type="NCBIfam" id="TIGR02069">
    <property type="entry name" value="cyanophycinase"/>
    <property type="match status" value="1"/>
</dbReference>
<comment type="similarity">
    <text evidence="3">Belongs to the peptidase S51 family.</text>
</comment>
<dbReference type="InterPro" id="IPR011811">
    <property type="entry name" value="Peptidase_S51_cyanophycinase"/>
</dbReference>
<feature type="active site" description="Charge relay system" evidence="9">
    <location>
        <position position="200"/>
    </location>
</feature>
<sequence>MSEKVVGNLIIIGGAEDKVGDKEILKKVVSCINREKDMILIATIATEYPEKSFKNYEKAFKSLGVKNIEKLDIKCRTDAYVTENINLVKKCSVLFFTGGDQLRITSILGGTPINEAIKSLCKSKASIVGTSAGASVMSDTMIIEGKDDESPRKCTLKMSPGLGLVKNIMIDQHFAQRGRLGRLLTGIAQNPEVLGIGIDEDTAIIVSDEGIAEVVGSGAVYFVDGSSIRYSNVSEQYSNEVLSMFNVKLHVLKEGNKFNLLKKAPLEEDMNFYENDKQHSL</sequence>
<dbReference type="GO" id="GO:0008236">
    <property type="term" value="F:serine-type peptidase activity"/>
    <property type="evidence" value="ECO:0007669"/>
    <property type="project" value="UniProtKB-KW"/>
</dbReference>
<dbReference type="InterPro" id="IPR005320">
    <property type="entry name" value="Peptidase_S51"/>
</dbReference>